<proteinExistence type="predicted"/>
<accession>A0AAV0XM19</accession>
<evidence type="ECO:0000313" key="1">
    <source>
        <dbReference type="EMBL" id="CAI6368487.1"/>
    </source>
</evidence>
<dbReference type="EMBL" id="CARXXK010000005">
    <property type="protein sequence ID" value="CAI6368487.1"/>
    <property type="molecule type" value="Genomic_DNA"/>
</dbReference>
<dbReference type="AlphaFoldDB" id="A0AAV0XM19"/>
<reference evidence="1 2" key="1">
    <citation type="submission" date="2023-01" db="EMBL/GenBank/DDBJ databases">
        <authorList>
            <person name="Whitehead M."/>
        </authorList>
    </citation>
    <scope>NUCLEOTIDE SEQUENCE [LARGE SCALE GENOMIC DNA]</scope>
</reference>
<sequence>MEGTKKLGNHQCTEQRRAKGCIGRQLRSVKRCASIELCFVHDQMRYAFNVHHQQRIVFGQENCLLLTTVCPMRPTPSTSW</sequence>
<evidence type="ECO:0000313" key="2">
    <source>
        <dbReference type="Proteomes" id="UP001160148"/>
    </source>
</evidence>
<protein>
    <submittedName>
        <fullName evidence="1">Uncharacterized protein</fullName>
    </submittedName>
</protein>
<dbReference type="Proteomes" id="UP001160148">
    <property type="component" value="Unassembled WGS sequence"/>
</dbReference>
<keyword evidence="2" id="KW-1185">Reference proteome</keyword>
<gene>
    <name evidence="1" type="ORF">MEUPH1_LOCUS22839</name>
</gene>
<name>A0AAV0XM19_9HEMI</name>
<organism evidence="1 2">
    <name type="scientific">Macrosiphum euphorbiae</name>
    <name type="common">potato aphid</name>
    <dbReference type="NCBI Taxonomy" id="13131"/>
    <lineage>
        <taxon>Eukaryota</taxon>
        <taxon>Metazoa</taxon>
        <taxon>Ecdysozoa</taxon>
        <taxon>Arthropoda</taxon>
        <taxon>Hexapoda</taxon>
        <taxon>Insecta</taxon>
        <taxon>Pterygota</taxon>
        <taxon>Neoptera</taxon>
        <taxon>Paraneoptera</taxon>
        <taxon>Hemiptera</taxon>
        <taxon>Sternorrhyncha</taxon>
        <taxon>Aphidomorpha</taxon>
        <taxon>Aphidoidea</taxon>
        <taxon>Aphididae</taxon>
        <taxon>Macrosiphini</taxon>
        <taxon>Macrosiphum</taxon>
    </lineage>
</organism>
<comment type="caution">
    <text evidence="1">The sequence shown here is derived from an EMBL/GenBank/DDBJ whole genome shotgun (WGS) entry which is preliminary data.</text>
</comment>